<dbReference type="Proteomes" id="UP000481252">
    <property type="component" value="Unassembled WGS sequence"/>
</dbReference>
<evidence type="ECO:0000256" key="1">
    <source>
        <dbReference type="SAM" id="Phobius"/>
    </source>
</evidence>
<accession>A0A7C9R574</accession>
<dbReference type="EMBL" id="JAAKZG010000002">
    <property type="protein sequence ID" value="NGN40335.1"/>
    <property type="molecule type" value="Genomic_DNA"/>
</dbReference>
<protein>
    <submittedName>
        <fullName evidence="3">DUF2167 domain-containing protein</fullName>
    </submittedName>
</protein>
<reference evidence="3 4" key="1">
    <citation type="submission" date="2020-02" db="EMBL/GenBank/DDBJ databases">
        <title>Genome sequence of the type strain CGMCC 1.15528 of Mesorhizobium zhangyense.</title>
        <authorList>
            <person name="Gao J."/>
            <person name="Sun J."/>
        </authorList>
    </citation>
    <scope>NUCLEOTIDE SEQUENCE [LARGE SCALE GENOMIC DNA]</scope>
    <source>
        <strain evidence="3 4">CGMCC 1.15528</strain>
    </source>
</reference>
<keyword evidence="2" id="KW-0732">Signal</keyword>
<dbReference type="AlphaFoldDB" id="A0A7C9R574"/>
<dbReference type="InterPro" id="IPR018682">
    <property type="entry name" value="DUF2167_membr"/>
</dbReference>
<feature type="chain" id="PRO_5028834570" evidence="2">
    <location>
        <begin position="16"/>
        <end position="295"/>
    </location>
</feature>
<dbReference type="Pfam" id="PF09935">
    <property type="entry name" value="DUF2167"/>
    <property type="match status" value="1"/>
</dbReference>
<sequence length="295" mass="32383">MLGLTLMLSAGSALAETSAEFFKSYQDYGDTGKEFLDKIEPKTGAIDLADGVHLELKDKFYFLDHDDAVQVLTEGWGNPADTTVETLGMIFPKDYDPLADGTWGIELRHEKIGYVDDLDAATIDYSDLLSTMQSDTNARNEERVKEGFSPVTLVGWASPPTYDTVNKRLHWAKELQFGEATSRTLNYDVRFLGREGVFVMSYIATMDQLPEIKQSLGEVLNLASFAEGKRYADYLPGVDSAATIGIGGLIAGKAAIKTGLLAVALVALKKFGFVLLLPLIGLWRFVRSKFSRNGA</sequence>
<gene>
    <name evidence="3" type="ORF">G6N74_04600</name>
</gene>
<organism evidence="3 4">
    <name type="scientific">Mesorhizobium zhangyense</name>
    <dbReference type="NCBI Taxonomy" id="1776730"/>
    <lineage>
        <taxon>Bacteria</taxon>
        <taxon>Pseudomonadati</taxon>
        <taxon>Pseudomonadota</taxon>
        <taxon>Alphaproteobacteria</taxon>
        <taxon>Hyphomicrobiales</taxon>
        <taxon>Phyllobacteriaceae</taxon>
        <taxon>Mesorhizobium</taxon>
    </lineage>
</organism>
<evidence type="ECO:0000313" key="4">
    <source>
        <dbReference type="Proteomes" id="UP000481252"/>
    </source>
</evidence>
<comment type="caution">
    <text evidence="3">The sequence shown here is derived from an EMBL/GenBank/DDBJ whole genome shotgun (WGS) entry which is preliminary data.</text>
</comment>
<keyword evidence="4" id="KW-1185">Reference proteome</keyword>
<name>A0A7C9R574_9HYPH</name>
<evidence type="ECO:0000256" key="2">
    <source>
        <dbReference type="SAM" id="SignalP"/>
    </source>
</evidence>
<feature type="transmembrane region" description="Helical" evidence="1">
    <location>
        <begin position="260"/>
        <end position="283"/>
    </location>
</feature>
<keyword evidence="1" id="KW-0812">Transmembrane</keyword>
<keyword evidence="1" id="KW-0472">Membrane</keyword>
<proteinExistence type="predicted"/>
<feature type="signal peptide" evidence="2">
    <location>
        <begin position="1"/>
        <end position="15"/>
    </location>
</feature>
<keyword evidence="1" id="KW-1133">Transmembrane helix</keyword>
<evidence type="ECO:0000313" key="3">
    <source>
        <dbReference type="EMBL" id="NGN40335.1"/>
    </source>
</evidence>
<dbReference type="RefSeq" id="WP_165114869.1">
    <property type="nucleotide sequence ID" value="NZ_JAAKZG010000002.1"/>
</dbReference>